<keyword evidence="2" id="KW-1185">Reference proteome</keyword>
<dbReference type="AlphaFoldDB" id="A0A561EVF4"/>
<sequence length="49" mass="5275">MTEQQPTVEELQGSLVESFMAIVGAPDDTEIADRADEIVRTLDARLAAA</sequence>
<reference evidence="1 2" key="1">
    <citation type="submission" date="2019-06" db="EMBL/GenBank/DDBJ databases">
        <title>Sequencing the genomes of 1000 actinobacteria strains.</title>
        <authorList>
            <person name="Klenk H.-P."/>
        </authorList>
    </citation>
    <scope>NUCLEOTIDE SEQUENCE [LARGE SCALE GENOMIC DNA]</scope>
    <source>
        <strain evidence="1 2">DSM 41649</strain>
    </source>
</reference>
<evidence type="ECO:0000313" key="2">
    <source>
        <dbReference type="Proteomes" id="UP000318416"/>
    </source>
</evidence>
<name>A0A561EVF4_9ACTN</name>
<protein>
    <submittedName>
        <fullName evidence="1">Uncharacterized protein</fullName>
    </submittedName>
</protein>
<organism evidence="1 2">
    <name type="scientific">Kitasatospora atroaurantiaca</name>
    <dbReference type="NCBI Taxonomy" id="285545"/>
    <lineage>
        <taxon>Bacteria</taxon>
        <taxon>Bacillati</taxon>
        <taxon>Actinomycetota</taxon>
        <taxon>Actinomycetes</taxon>
        <taxon>Kitasatosporales</taxon>
        <taxon>Streptomycetaceae</taxon>
        <taxon>Kitasatospora</taxon>
    </lineage>
</organism>
<proteinExistence type="predicted"/>
<evidence type="ECO:0000313" key="1">
    <source>
        <dbReference type="EMBL" id="TWE19589.1"/>
    </source>
</evidence>
<dbReference type="RefSeq" id="WP_170290670.1">
    <property type="nucleotide sequence ID" value="NZ_BAAABR010000015.1"/>
</dbReference>
<accession>A0A561EVF4</accession>
<comment type="caution">
    <text evidence="1">The sequence shown here is derived from an EMBL/GenBank/DDBJ whole genome shotgun (WGS) entry which is preliminary data.</text>
</comment>
<dbReference type="EMBL" id="VIVR01000001">
    <property type="protein sequence ID" value="TWE19589.1"/>
    <property type="molecule type" value="Genomic_DNA"/>
</dbReference>
<dbReference type="Proteomes" id="UP000318416">
    <property type="component" value="Unassembled WGS sequence"/>
</dbReference>
<gene>
    <name evidence="1" type="ORF">FB465_4707</name>
</gene>